<dbReference type="eggNOG" id="COG3162">
    <property type="taxonomic scope" value="Bacteria"/>
</dbReference>
<dbReference type="InterPro" id="IPR007436">
    <property type="entry name" value="DUF485"/>
</dbReference>
<keyword evidence="1" id="KW-0812">Transmembrane</keyword>
<dbReference type="Pfam" id="PF04341">
    <property type="entry name" value="DUF485"/>
    <property type="match status" value="1"/>
</dbReference>
<sequence>MFLQLKYFTISMNLILGEKMDNKLVERIKANPKYAELVSKRSSFAVKLAIFMLVIYYGFVLTIAFDKEFFATKVGEVMTVAWPIAATIIVISFITTLIYVVRANGEFEDLETSIKNDVKDIL</sequence>
<dbReference type="PANTHER" id="PTHR38598">
    <property type="entry name" value="INNER MEMBRANE PROTEIN YJCH"/>
    <property type="match status" value="1"/>
</dbReference>
<evidence type="ECO:0008006" key="4">
    <source>
        <dbReference type="Google" id="ProtNLM"/>
    </source>
</evidence>
<keyword evidence="1" id="KW-1133">Transmembrane helix</keyword>
<organism evidence="2 3">
    <name type="scientific">Aliarcobacter butzleri (strain RM4018)</name>
    <name type="common">Arcobacter butzleri</name>
    <dbReference type="NCBI Taxonomy" id="367737"/>
    <lineage>
        <taxon>Bacteria</taxon>
        <taxon>Pseudomonadati</taxon>
        <taxon>Campylobacterota</taxon>
        <taxon>Epsilonproteobacteria</taxon>
        <taxon>Campylobacterales</taxon>
        <taxon>Arcobacteraceae</taxon>
        <taxon>Aliarcobacter</taxon>
    </lineage>
</organism>
<evidence type="ECO:0000313" key="3">
    <source>
        <dbReference type="Proteomes" id="UP000001136"/>
    </source>
</evidence>
<dbReference type="AlphaFoldDB" id="A8ES53"/>
<name>A8ES53_ALIB4</name>
<accession>A8ES53</accession>
<dbReference type="HOGENOM" id="CLU_123372_2_1_7"/>
<dbReference type="KEGG" id="abu:Abu_0502"/>
<keyword evidence="1" id="KW-0472">Membrane</keyword>
<gene>
    <name evidence="2" type="ordered locus">Abu_0502</name>
</gene>
<evidence type="ECO:0000313" key="2">
    <source>
        <dbReference type="EMBL" id="ABV66777.1"/>
    </source>
</evidence>
<dbReference type="GO" id="GO:0005886">
    <property type="term" value="C:plasma membrane"/>
    <property type="evidence" value="ECO:0007669"/>
    <property type="project" value="TreeGrafter"/>
</dbReference>
<evidence type="ECO:0000256" key="1">
    <source>
        <dbReference type="SAM" id="Phobius"/>
    </source>
</evidence>
<dbReference type="PANTHER" id="PTHR38598:SF1">
    <property type="entry name" value="INNER MEMBRANE PROTEIN YJCH"/>
    <property type="match status" value="1"/>
</dbReference>
<feature type="transmembrane region" description="Helical" evidence="1">
    <location>
        <begin position="44"/>
        <end position="65"/>
    </location>
</feature>
<reference evidence="2 3" key="1">
    <citation type="journal article" date="2007" name="PLoS ONE">
        <title>The complete genome sequence and analysis of the Epsilonproteobacterium Arcobacter butzleri.</title>
        <authorList>
            <person name="Miller W.G."/>
            <person name="Parker C.T."/>
            <person name="Rubenfield M."/>
            <person name="Mendz G.L."/>
            <person name="Woesten M.M.S.M."/>
            <person name="Ussery D.W."/>
            <person name="Stolz J.F."/>
            <person name="Binnewies T.T."/>
            <person name="Hallin P.F."/>
            <person name="Wang G."/>
            <person name="Malek J.A."/>
            <person name="Rogosin A."/>
            <person name="Stanker L.H."/>
            <person name="Mandrell R.E."/>
        </authorList>
    </citation>
    <scope>NUCLEOTIDE SEQUENCE [LARGE SCALE GENOMIC DNA]</scope>
    <source>
        <strain evidence="2 3">RM4018</strain>
    </source>
</reference>
<dbReference type="EMBL" id="CP000361">
    <property type="protein sequence ID" value="ABV66777.1"/>
    <property type="molecule type" value="Genomic_DNA"/>
</dbReference>
<dbReference type="Proteomes" id="UP000001136">
    <property type="component" value="Chromosome"/>
</dbReference>
<dbReference type="InterPro" id="IPR052959">
    <property type="entry name" value="Inner_membrane_assoc"/>
</dbReference>
<protein>
    <recommendedName>
        <fullName evidence="4">DUF485 domain-containing protein</fullName>
    </recommendedName>
</protein>
<feature type="transmembrane region" description="Helical" evidence="1">
    <location>
        <begin position="80"/>
        <end position="101"/>
    </location>
</feature>
<proteinExistence type="predicted"/>
<keyword evidence="3" id="KW-1185">Reference proteome</keyword>
<dbReference type="STRING" id="367737.Abu_0502"/>